<dbReference type="GO" id="GO:0004842">
    <property type="term" value="F:ubiquitin-protein transferase activity"/>
    <property type="evidence" value="ECO:0007669"/>
    <property type="project" value="TreeGrafter"/>
</dbReference>
<evidence type="ECO:0000256" key="17">
    <source>
        <dbReference type="SAM" id="Phobius"/>
    </source>
</evidence>
<dbReference type="GeneID" id="90071672"/>
<keyword evidence="9" id="KW-0862">Zinc</keyword>
<keyword evidence="10" id="KW-0653">Protein transport</keyword>
<comment type="subcellular location">
    <subcellularLocation>
        <location evidence="1">Peroxisome membrane</location>
        <topology evidence="1">Multi-pass membrane protein</topology>
    </subcellularLocation>
</comment>
<evidence type="ECO:0000256" key="8">
    <source>
        <dbReference type="ARBA" id="ARBA00022771"/>
    </source>
</evidence>
<keyword evidence="12 17" id="KW-0472">Membrane</keyword>
<evidence type="ECO:0000256" key="11">
    <source>
        <dbReference type="ARBA" id="ARBA00022989"/>
    </source>
</evidence>
<sequence>MSFYSSLDSRSLDVNSPTIFEILSANELSNLLTPSLRYVLVHYTHKYPRQLLRLYSYFDEVNLVGRLALEYNFLRRWNSTFTEKFYGIKRGSNLGISIEDNGGNSQSKKKKPLTRWQILGTLVFLVGVPYLKEKLDVIYEKWSAELLINTPTDDDDDDDDNDDTTQREKQTKKKKKKKKMLWKLMFLKLYPLMNISTTIFSVLLQVLYISGKSAFPSIVTYLLNIKYLRLSPADYETPSSLSPGSPPPPSVNRIRPLSLGESINTRVVGKIMAPLKLSMTSFFDTTFPMMMFSLKFLEWWQQNDNIKDLFTNSQDNFLKETLDRVNTVPTPKHHGDYYYYHHHHQYKHRGNNNSYLKHQYDDCVICKQPIQNPAIIETGYVFCYPCIMRHLTEPSDPTVGGRCPVTGQKLLGCEYSPNSKTWKVQGIRRLMV</sequence>
<organism evidence="19 20">
    <name type="scientific">Saccharomycopsis crataegensis</name>
    <dbReference type="NCBI Taxonomy" id="43959"/>
    <lineage>
        <taxon>Eukaryota</taxon>
        <taxon>Fungi</taxon>
        <taxon>Dikarya</taxon>
        <taxon>Ascomycota</taxon>
        <taxon>Saccharomycotina</taxon>
        <taxon>Saccharomycetes</taxon>
        <taxon>Saccharomycopsidaceae</taxon>
        <taxon>Saccharomycopsis</taxon>
    </lineage>
</organism>
<evidence type="ECO:0000256" key="1">
    <source>
        <dbReference type="ARBA" id="ARBA00004585"/>
    </source>
</evidence>
<evidence type="ECO:0000256" key="4">
    <source>
        <dbReference type="ARBA" id="ARBA00018980"/>
    </source>
</evidence>
<feature type="region of interest" description="Disordered" evidence="16">
    <location>
        <begin position="153"/>
        <end position="172"/>
    </location>
</feature>
<evidence type="ECO:0000256" key="2">
    <source>
        <dbReference type="ARBA" id="ARBA00004906"/>
    </source>
</evidence>
<dbReference type="EMBL" id="BTFZ01000002">
    <property type="protein sequence ID" value="GMM33693.1"/>
    <property type="molecule type" value="Genomic_DNA"/>
</dbReference>
<dbReference type="InterPro" id="IPR013083">
    <property type="entry name" value="Znf_RING/FYVE/PHD"/>
</dbReference>
<dbReference type="Gene3D" id="3.30.40.10">
    <property type="entry name" value="Zinc/RING finger domain, C3HC4 (zinc finger)"/>
    <property type="match status" value="1"/>
</dbReference>
<evidence type="ECO:0000259" key="18">
    <source>
        <dbReference type="SMART" id="SM00184"/>
    </source>
</evidence>
<comment type="subunit">
    <text evidence="15">Component of the PEX2-PEX10-PEX12 retrotranslocation channel, composed of PEX2, PEX10 and PEX12.</text>
</comment>
<keyword evidence="13" id="KW-0576">Peroxisome</keyword>
<dbReference type="GO" id="GO:0008270">
    <property type="term" value="F:zinc ion binding"/>
    <property type="evidence" value="ECO:0007669"/>
    <property type="project" value="UniProtKB-KW"/>
</dbReference>
<evidence type="ECO:0000256" key="16">
    <source>
        <dbReference type="SAM" id="MobiDB-lite"/>
    </source>
</evidence>
<comment type="caution">
    <text evidence="19">The sequence shown here is derived from an EMBL/GenBank/DDBJ whole genome shotgun (WGS) entry which is preliminary data.</text>
</comment>
<comment type="similarity">
    <text evidence="3">Belongs to the pex2/pex10/pex12 family.</text>
</comment>
<evidence type="ECO:0000313" key="20">
    <source>
        <dbReference type="Proteomes" id="UP001360560"/>
    </source>
</evidence>
<dbReference type="InterPro" id="IPR001841">
    <property type="entry name" value="Znf_RING"/>
</dbReference>
<dbReference type="InterPro" id="IPR017375">
    <property type="entry name" value="PEX12"/>
</dbReference>
<dbReference type="GO" id="GO:0005778">
    <property type="term" value="C:peroxisomal membrane"/>
    <property type="evidence" value="ECO:0007669"/>
    <property type="project" value="UniProtKB-SubCell"/>
</dbReference>
<dbReference type="AlphaFoldDB" id="A0AAV5QFU2"/>
<dbReference type="Pfam" id="PF04757">
    <property type="entry name" value="Pex2_Pex12"/>
    <property type="match status" value="1"/>
</dbReference>
<keyword evidence="7" id="KW-0479">Metal-binding</keyword>
<dbReference type="InterPro" id="IPR006845">
    <property type="entry name" value="Pex_N"/>
</dbReference>
<keyword evidence="6 17" id="KW-0812">Transmembrane</keyword>
<dbReference type="RefSeq" id="XP_064850693.1">
    <property type="nucleotide sequence ID" value="XM_064994621.1"/>
</dbReference>
<evidence type="ECO:0000256" key="15">
    <source>
        <dbReference type="ARBA" id="ARBA00034505"/>
    </source>
</evidence>
<keyword evidence="8" id="KW-0863">Zinc-finger</keyword>
<dbReference type="GO" id="GO:0006513">
    <property type="term" value="P:protein monoubiquitination"/>
    <property type="evidence" value="ECO:0007669"/>
    <property type="project" value="TreeGrafter"/>
</dbReference>
<evidence type="ECO:0000256" key="10">
    <source>
        <dbReference type="ARBA" id="ARBA00022927"/>
    </source>
</evidence>
<dbReference type="PIRSF" id="PIRSF038074">
    <property type="entry name" value="Peroxisome_assembly_p12"/>
    <property type="match status" value="1"/>
</dbReference>
<accession>A0AAV5QFU2</accession>
<dbReference type="SMART" id="SM00184">
    <property type="entry name" value="RING"/>
    <property type="match status" value="1"/>
</dbReference>
<name>A0AAV5QFU2_9ASCO</name>
<evidence type="ECO:0000256" key="9">
    <source>
        <dbReference type="ARBA" id="ARBA00022833"/>
    </source>
</evidence>
<gene>
    <name evidence="19" type="ORF">DASC09_010180</name>
</gene>
<dbReference type="SUPFAM" id="SSF57850">
    <property type="entry name" value="RING/U-box"/>
    <property type="match status" value="1"/>
</dbReference>
<evidence type="ECO:0000313" key="19">
    <source>
        <dbReference type="EMBL" id="GMM33693.1"/>
    </source>
</evidence>
<evidence type="ECO:0000256" key="6">
    <source>
        <dbReference type="ARBA" id="ARBA00022692"/>
    </source>
</evidence>
<feature type="domain" description="RING-type" evidence="18">
    <location>
        <begin position="363"/>
        <end position="406"/>
    </location>
</feature>
<proteinExistence type="inferred from homology"/>
<dbReference type="Proteomes" id="UP001360560">
    <property type="component" value="Unassembled WGS sequence"/>
</dbReference>
<feature type="compositionally biased region" description="Acidic residues" evidence="16">
    <location>
        <begin position="153"/>
        <end position="163"/>
    </location>
</feature>
<feature type="transmembrane region" description="Helical" evidence="17">
    <location>
        <begin position="181"/>
        <end position="208"/>
    </location>
</feature>
<evidence type="ECO:0000256" key="5">
    <source>
        <dbReference type="ARBA" id="ARBA00022448"/>
    </source>
</evidence>
<evidence type="ECO:0000256" key="13">
    <source>
        <dbReference type="ARBA" id="ARBA00023140"/>
    </source>
</evidence>
<dbReference type="GO" id="GO:0016562">
    <property type="term" value="P:protein import into peroxisome matrix, receptor recycling"/>
    <property type="evidence" value="ECO:0007669"/>
    <property type="project" value="UniProtKB-ARBA"/>
</dbReference>
<dbReference type="PANTHER" id="PTHR12888:SF0">
    <property type="entry name" value="PEROXISOME ASSEMBLY PROTEIN 12"/>
    <property type="match status" value="1"/>
</dbReference>
<evidence type="ECO:0000256" key="3">
    <source>
        <dbReference type="ARBA" id="ARBA00008704"/>
    </source>
</evidence>
<evidence type="ECO:0000256" key="7">
    <source>
        <dbReference type="ARBA" id="ARBA00022723"/>
    </source>
</evidence>
<keyword evidence="19" id="KW-0436">Ligase</keyword>
<evidence type="ECO:0000256" key="12">
    <source>
        <dbReference type="ARBA" id="ARBA00023136"/>
    </source>
</evidence>
<protein>
    <recommendedName>
        <fullName evidence="4">Peroxisome assembly protein 12</fullName>
    </recommendedName>
    <alternativeName>
        <fullName evidence="14">Peroxin-12</fullName>
    </alternativeName>
</protein>
<dbReference type="GO" id="GO:0016874">
    <property type="term" value="F:ligase activity"/>
    <property type="evidence" value="ECO:0007669"/>
    <property type="project" value="UniProtKB-KW"/>
</dbReference>
<keyword evidence="5" id="KW-0813">Transport</keyword>
<reference evidence="19 20" key="1">
    <citation type="journal article" date="2023" name="Elife">
        <title>Identification of key yeast species and microbe-microbe interactions impacting larval growth of Drosophila in the wild.</title>
        <authorList>
            <person name="Mure A."/>
            <person name="Sugiura Y."/>
            <person name="Maeda R."/>
            <person name="Honda K."/>
            <person name="Sakurai N."/>
            <person name="Takahashi Y."/>
            <person name="Watada M."/>
            <person name="Katoh T."/>
            <person name="Gotoh A."/>
            <person name="Gotoh Y."/>
            <person name="Taniguchi I."/>
            <person name="Nakamura K."/>
            <person name="Hayashi T."/>
            <person name="Katayama T."/>
            <person name="Uemura T."/>
            <person name="Hattori Y."/>
        </authorList>
    </citation>
    <scope>NUCLEOTIDE SEQUENCE [LARGE SCALE GENOMIC DNA]</scope>
    <source>
        <strain evidence="19 20">SC-9</strain>
    </source>
</reference>
<evidence type="ECO:0000256" key="14">
    <source>
        <dbReference type="ARBA" id="ARBA00029692"/>
    </source>
</evidence>
<dbReference type="GO" id="GO:1990429">
    <property type="term" value="C:peroxisomal importomer complex"/>
    <property type="evidence" value="ECO:0007669"/>
    <property type="project" value="TreeGrafter"/>
</dbReference>
<comment type="pathway">
    <text evidence="2">Protein modification; protein ubiquitination.</text>
</comment>
<keyword evidence="11 17" id="KW-1133">Transmembrane helix</keyword>
<dbReference type="PANTHER" id="PTHR12888">
    <property type="entry name" value="PEROXISOME ASSEMBLY PROTEIN 12 PEROXIN-12"/>
    <property type="match status" value="1"/>
</dbReference>
<keyword evidence="20" id="KW-1185">Reference proteome</keyword>